<dbReference type="InterPro" id="IPR032637">
    <property type="entry name" value="Phage_holin-like"/>
</dbReference>
<protein>
    <submittedName>
        <fullName evidence="2">Holin</fullName>
    </submittedName>
</protein>
<evidence type="ECO:0000313" key="3">
    <source>
        <dbReference type="Proteomes" id="UP001235341"/>
    </source>
</evidence>
<keyword evidence="1" id="KW-0472">Membrane</keyword>
<accession>A0ABY9PJU8</accession>
<dbReference type="Proteomes" id="UP001235341">
    <property type="component" value="Chromosome"/>
</dbReference>
<keyword evidence="1" id="KW-0812">Transmembrane</keyword>
<sequence>MSEPISSSGAAAAAVTGVTIVGVFSNLDPAVVVGAFAGAAVFVLSSGDLSNFKKVWMFASSFLVGMFSAEFFADVIEAFLSVLPGKHIEVGDTIGALVGGAVAVRLLMYLIAKSSDPTALDDITRRGGDR</sequence>
<dbReference type="EMBL" id="CP133586">
    <property type="protein sequence ID" value="WMT13369.1"/>
    <property type="molecule type" value="Genomic_DNA"/>
</dbReference>
<gene>
    <name evidence="2" type="ORF">RFB13_19325</name>
</gene>
<feature type="transmembrane region" description="Helical" evidence="1">
    <location>
        <begin position="93"/>
        <end position="112"/>
    </location>
</feature>
<evidence type="ECO:0000313" key="2">
    <source>
        <dbReference type="EMBL" id="WMT13369.1"/>
    </source>
</evidence>
<evidence type="ECO:0000256" key="1">
    <source>
        <dbReference type="SAM" id="Phobius"/>
    </source>
</evidence>
<reference evidence="2 3" key="1">
    <citation type="submission" date="2023-08" db="EMBL/GenBank/DDBJ databases">
        <title>Complete Genome and Methylome dissection of Serratia fonticola NEB369.</title>
        <authorList>
            <person name="Fomenkov A."/>
            <person name="Roberts R.D."/>
        </authorList>
    </citation>
    <scope>NUCLEOTIDE SEQUENCE [LARGE SCALE GENOMIC DNA]</scope>
    <source>
        <strain evidence="2 3">NEB369</strain>
    </source>
</reference>
<keyword evidence="1" id="KW-1133">Transmembrane helix</keyword>
<feature type="transmembrane region" description="Helical" evidence="1">
    <location>
        <begin position="55"/>
        <end position="73"/>
    </location>
</feature>
<name>A0ABY9PJU8_SERFO</name>
<dbReference type="RefSeq" id="WP_223500156.1">
    <property type="nucleotide sequence ID" value="NZ_CAMKUK010000001.1"/>
</dbReference>
<keyword evidence="3" id="KW-1185">Reference proteome</keyword>
<proteinExistence type="predicted"/>
<feature type="transmembrane region" description="Helical" evidence="1">
    <location>
        <begin position="12"/>
        <end position="43"/>
    </location>
</feature>
<organism evidence="2 3">
    <name type="scientific">Serratia fonticola</name>
    <dbReference type="NCBI Taxonomy" id="47917"/>
    <lineage>
        <taxon>Bacteria</taxon>
        <taxon>Pseudomonadati</taxon>
        <taxon>Pseudomonadota</taxon>
        <taxon>Gammaproteobacteria</taxon>
        <taxon>Enterobacterales</taxon>
        <taxon>Yersiniaceae</taxon>
        <taxon>Serratia</taxon>
    </lineage>
</organism>
<dbReference type="Pfam" id="PF16931">
    <property type="entry name" value="Phage_holin_8"/>
    <property type="match status" value="1"/>
</dbReference>